<dbReference type="SFLD" id="SFLDG01168">
    <property type="entry name" value="Ferric_reductase_subgroup_(FRE"/>
    <property type="match status" value="1"/>
</dbReference>
<evidence type="ECO:0000256" key="9">
    <source>
        <dbReference type="ARBA" id="ARBA00023136"/>
    </source>
</evidence>
<dbReference type="SUPFAM" id="SSF52343">
    <property type="entry name" value="Ferredoxin reductase-like, C-terminal NADP-linked domain"/>
    <property type="match status" value="1"/>
</dbReference>
<feature type="transmembrane region" description="Helical" evidence="10">
    <location>
        <begin position="70"/>
        <end position="89"/>
    </location>
</feature>
<organism evidence="12 13">
    <name type="scientific">Neonectria ditissima</name>
    <dbReference type="NCBI Taxonomy" id="78410"/>
    <lineage>
        <taxon>Eukaryota</taxon>
        <taxon>Fungi</taxon>
        <taxon>Dikarya</taxon>
        <taxon>Ascomycota</taxon>
        <taxon>Pezizomycotina</taxon>
        <taxon>Sordariomycetes</taxon>
        <taxon>Hypocreomycetidae</taxon>
        <taxon>Hypocreales</taxon>
        <taxon>Nectriaceae</taxon>
        <taxon>Neonectria</taxon>
    </lineage>
</organism>
<name>A0A0P7BNV2_9HYPO</name>
<dbReference type="EMBL" id="LKCW01000006">
    <property type="protein sequence ID" value="KPM45558.1"/>
    <property type="molecule type" value="Genomic_DNA"/>
</dbReference>
<accession>A0A0P7BNV2</accession>
<dbReference type="InterPro" id="IPR039261">
    <property type="entry name" value="FNR_nucleotide-bd"/>
</dbReference>
<proteinExistence type="inferred from homology"/>
<keyword evidence="4 10" id="KW-0812">Transmembrane</keyword>
<feature type="transmembrane region" description="Helical" evidence="10">
    <location>
        <begin position="95"/>
        <end position="113"/>
    </location>
</feature>
<dbReference type="Gene3D" id="3.40.50.80">
    <property type="entry name" value="Nucleotide-binding domain of ferredoxin-NADP reductase (FNR) module"/>
    <property type="match status" value="1"/>
</dbReference>
<evidence type="ECO:0000256" key="3">
    <source>
        <dbReference type="ARBA" id="ARBA00022448"/>
    </source>
</evidence>
<keyword evidence="6 10" id="KW-1133">Transmembrane helix</keyword>
<comment type="caution">
    <text evidence="12">The sequence shown here is derived from an EMBL/GenBank/DDBJ whole genome shotgun (WGS) entry which is preliminary data.</text>
</comment>
<dbReference type="OrthoDB" id="10006946at2759"/>
<dbReference type="PROSITE" id="PS51384">
    <property type="entry name" value="FAD_FR"/>
    <property type="match status" value="1"/>
</dbReference>
<reference evidence="12 13" key="1">
    <citation type="submission" date="2015-09" db="EMBL/GenBank/DDBJ databases">
        <title>Draft genome of a European isolate of the apple canker pathogen Neonectria ditissima.</title>
        <authorList>
            <person name="Gomez-Cortecero A."/>
            <person name="Harrison R.J."/>
            <person name="Armitage A.D."/>
        </authorList>
    </citation>
    <scope>NUCLEOTIDE SEQUENCE [LARGE SCALE GENOMIC DNA]</scope>
    <source>
        <strain evidence="12 13">R09/05</strain>
    </source>
</reference>
<evidence type="ECO:0000256" key="8">
    <source>
        <dbReference type="ARBA" id="ARBA00023065"/>
    </source>
</evidence>
<evidence type="ECO:0000256" key="7">
    <source>
        <dbReference type="ARBA" id="ARBA00023002"/>
    </source>
</evidence>
<dbReference type="STRING" id="78410.A0A0P7BNV2"/>
<dbReference type="InterPro" id="IPR013130">
    <property type="entry name" value="Fe3_Rdtase_TM_dom"/>
</dbReference>
<sequence length="456" mass="50951">MTAANITLAVFFGLRNTPMRQLTTETYNRLNFLHRIVGYTAIAQVLLHATLYLTRFVSQNRWRVVLERPNLEGIISSVGMIILLAGIIRHQNYEVFYVSHVLGAVVTILFAALHRPFWLERLPIIMVIAATMWGFDRLLRGACLLSNLYNNTATLYPLPDGGVRLVLKNAPASFSPGLHCFVWIPSIKPFETHPFTIVSNTSSGLELVLKTHAGFTKDLYKHTISDPGRAIKASVEGPYGSLPDLQHFERIIFIAGGSGAAFTFGLANKLLSQIEPGSPQLVDFIWTVRKKENLTWFISHLDELRSHPSRINVVLHVTGESFVNTPVPCTSSPGSSTPLLLASRDFTSQISRDEPTEFLQRLLKTRLDSPGEEENDPLRDETFESMDLDNRFDVRYKRMRVCKVIHETVESVGTNQRLLIATCGPKSLIADVMNTAGECISSDGPSIEVHCESFDL</sequence>
<comment type="similarity">
    <text evidence="2">Belongs to the ferric reductase (FRE) family.</text>
</comment>
<dbReference type="PANTHER" id="PTHR32361:SF28">
    <property type="entry name" value="FRP1P"/>
    <property type="match status" value="1"/>
</dbReference>
<keyword evidence="5" id="KW-0249">Electron transport</keyword>
<evidence type="ECO:0000256" key="10">
    <source>
        <dbReference type="SAM" id="Phobius"/>
    </source>
</evidence>
<keyword evidence="7" id="KW-0560">Oxidoreductase</keyword>
<comment type="subcellular location">
    <subcellularLocation>
        <location evidence="1">Membrane</location>
        <topology evidence="1">Multi-pass membrane protein</topology>
    </subcellularLocation>
</comment>
<evidence type="ECO:0000256" key="2">
    <source>
        <dbReference type="ARBA" id="ARBA00006278"/>
    </source>
</evidence>
<dbReference type="InterPro" id="IPR017927">
    <property type="entry name" value="FAD-bd_FR_type"/>
</dbReference>
<feature type="transmembrane region" description="Helical" evidence="10">
    <location>
        <begin position="36"/>
        <end position="58"/>
    </location>
</feature>
<dbReference type="SFLD" id="SFLDS00052">
    <property type="entry name" value="Ferric_Reductase_Domain"/>
    <property type="match status" value="1"/>
</dbReference>
<dbReference type="Pfam" id="PF08022">
    <property type="entry name" value="FAD_binding_8"/>
    <property type="match status" value="1"/>
</dbReference>
<protein>
    <recommendedName>
        <fullName evidence="11">FAD-binding FR-type domain-containing protein</fullName>
    </recommendedName>
</protein>
<gene>
    <name evidence="12" type="ORF">AK830_g947</name>
</gene>
<dbReference type="GO" id="GO:0005886">
    <property type="term" value="C:plasma membrane"/>
    <property type="evidence" value="ECO:0007669"/>
    <property type="project" value="TreeGrafter"/>
</dbReference>
<evidence type="ECO:0000256" key="4">
    <source>
        <dbReference type="ARBA" id="ARBA00022692"/>
    </source>
</evidence>
<evidence type="ECO:0000256" key="5">
    <source>
        <dbReference type="ARBA" id="ARBA00022982"/>
    </source>
</evidence>
<dbReference type="GO" id="GO:0015677">
    <property type="term" value="P:copper ion import"/>
    <property type="evidence" value="ECO:0007669"/>
    <property type="project" value="TreeGrafter"/>
</dbReference>
<keyword evidence="3" id="KW-0813">Transport</keyword>
<dbReference type="CDD" id="cd06186">
    <property type="entry name" value="NOX_Duox_like_FAD_NADP"/>
    <property type="match status" value="1"/>
</dbReference>
<evidence type="ECO:0000313" key="12">
    <source>
        <dbReference type="EMBL" id="KPM45558.1"/>
    </source>
</evidence>
<dbReference type="GO" id="GO:0000293">
    <property type="term" value="F:ferric-chelate reductase activity"/>
    <property type="evidence" value="ECO:0007669"/>
    <property type="project" value="UniProtKB-ARBA"/>
</dbReference>
<dbReference type="InterPro" id="IPR051410">
    <property type="entry name" value="Ferric/Cupric_Reductase"/>
</dbReference>
<evidence type="ECO:0000256" key="6">
    <source>
        <dbReference type="ARBA" id="ARBA00022989"/>
    </source>
</evidence>
<evidence type="ECO:0000259" key="11">
    <source>
        <dbReference type="PROSITE" id="PS51384"/>
    </source>
</evidence>
<dbReference type="InterPro" id="IPR013121">
    <property type="entry name" value="Fe_red_NAD-bd_6"/>
</dbReference>
<dbReference type="GO" id="GO:0006879">
    <property type="term" value="P:intracellular iron ion homeostasis"/>
    <property type="evidence" value="ECO:0007669"/>
    <property type="project" value="TreeGrafter"/>
</dbReference>
<dbReference type="Pfam" id="PF01794">
    <property type="entry name" value="Ferric_reduct"/>
    <property type="match status" value="1"/>
</dbReference>
<dbReference type="Pfam" id="PF08030">
    <property type="entry name" value="NAD_binding_6"/>
    <property type="match status" value="1"/>
</dbReference>
<dbReference type="AlphaFoldDB" id="A0A0P7BNV2"/>
<dbReference type="Proteomes" id="UP000050424">
    <property type="component" value="Unassembled WGS sequence"/>
</dbReference>
<dbReference type="PANTHER" id="PTHR32361">
    <property type="entry name" value="FERRIC/CUPRIC REDUCTASE TRANSMEMBRANE COMPONENT"/>
    <property type="match status" value="1"/>
</dbReference>
<dbReference type="InterPro" id="IPR013112">
    <property type="entry name" value="FAD-bd_8"/>
</dbReference>
<keyword evidence="8" id="KW-0406">Ion transport</keyword>
<evidence type="ECO:0000313" key="13">
    <source>
        <dbReference type="Proteomes" id="UP000050424"/>
    </source>
</evidence>
<keyword evidence="13" id="KW-1185">Reference proteome</keyword>
<evidence type="ECO:0000256" key="1">
    <source>
        <dbReference type="ARBA" id="ARBA00004141"/>
    </source>
</evidence>
<feature type="domain" description="FAD-binding FR-type" evidence="11">
    <location>
        <begin position="131"/>
        <end position="245"/>
    </location>
</feature>
<keyword evidence="9 10" id="KW-0472">Membrane</keyword>
<dbReference type="GO" id="GO:0006826">
    <property type="term" value="P:iron ion transport"/>
    <property type="evidence" value="ECO:0007669"/>
    <property type="project" value="TreeGrafter"/>
</dbReference>